<dbReference type="PROSITE" id="PS50878">
    <property type="entry name" value="RT_POL"/>
    <property type="match status" value="1"/>
</dbReference>
<feature type="region of interest" description="Disordered" evidence="22">
    <location>
        <begin position="301"/>
        <end position="322"/>
    </location>
</feature>
<dbReference type="SUPFAM" id="SSF57756">
    <property type="entry name" value="Retrovirus zinc finger-like domains"/>
    <property type="match status" value="1"/>
</dbReference>
<dbReference type="FunFam" id="1.10.340.70:FF:000001">
    <property type="entry name" value="Retrovirus-related Pol polyprotein from transposon gypsy-like Protein"/>
    <property type="match status" value="1"/>
</dbReference>
<evidence type="ECO:0000259" key="23">
    <source>
        <dbReference type="PROSITE" id="PS50013"/>
    </source>
</evidence>
<evidence type="ECO:0000259" key="26">
    <source>
        <dbReference type="PROSITE" id="PS50994"/>
    </source>
</evidence>
<accession>A0A8C5LZH6</accession>
<dbReference type="GO" id="GO:0003887">
    <property type="term" value="F:DNA-directed DNA polymerase activity"/>
    <property type="evidence" value="ECO:0007669"/>
    <property type="project" value="UniProtKB-KW"/>
</dbReference>
<evidence type="ECO:0000256" key="15">
    <source>
        <dbReference type="ARBA" id="ARBA00022932"/>
    </source>
</evidence>
<dbReference type="PROSITE" id="PS50994">
    <property type="entry name" value="INTEGRASE"/>
    <property type="match status" value="1"/>
</dbReference>
<keyword evidence="10" id="KW-0255">Endonuclease</keyword>
<dbReference type="GeneTree" id="ENSGT01040000240511"/>
<dbReference type="PROSITE" id="PS50013">
    <property type="entry name" value="CHROMO_2"/>
    <property type="match status" value="1"/>
</dbReference>
<dbReference type="GO" id="GO:0004190">
    <property type="term" value="F:aspartic-type endopeptidase activity"/>
    <property type="evidence" value="ECO:0007669"/>
    <property type="project" value="UniProtKB-KW"/>
</dbReference>
<name>A0A8C5LZH6_9ANUR</name>
<evidence type="ECO:0000259" key="25">
    <source>
        <dbReference type="PROSITE" id="PS50878"/>
    </source>
</evidence>
<dbReference type="InterPro" id="IPR021109">
    <property type="entry name" value="Peptidase_aspartic_dom_sf"/>
</dbReference>
<dbReference type="OrthoDB" id="8000983at2759"/>
<dbReference type="GO" id="GO:0003677">
    <property type="term" value="F:DNA binding"/>
    <property type="evidence" value="ECO:0007669"/>
    <property type="project" value="UniProtKB-KW"/>
</dbReference>
<dbReference type="GO" id="GO:0003964">
    <property type="term" value="F:RNA-directed DNA polymerase activity"/>
    <property type="evidence" value="ECO:0007669"/>
    <property type="project" value="UniProtKB-KW"/>
</dbReference>
<dbReference type="GO" id="GO:0004523">
    <property type="term" value="F:RNA-DNA hybrid ribonuclease activity"/>
    <property type="evidence" value="ECO:0007669"/>
    <property type="project" value="UniProtKB-EC"/>
</dbReference>
<dbReference type="InterPro" id="IPR041577">
    <property type="entry name" value="RT_RNaseH_2"/>
</dbReference>
<evidence type="ECO:0000256" key="11">
    <source>
        <dbReference type="ARBA" id="ARBA00022801"/>
    </source>
</evidence>
<dbReference type="Gene3D" id="2.40.50.40">
    <property type="match status" value="1"/>
</dbReference>
<reference evidence="27" key="2">
    <citation type="submission" date="2025-09" db="UniProtKB">
        <authorList>
            <consortium name="Ensembl"/>
        </authorList>
    </citation>
    <scope>IDENTIFICATION</scope>
</reference>
<dbReference type="Pfam" id="PF00665">
    <property type="entry name" value="rve"/>
    <property type="match status" value="1"/>
</dbReference>
<dbReference type="InterPro" id="IPR043128">
    <property type="entry name" value="Rev_trsase/Diguanyl_cyclase"/>
</dbReference>
<dbReference type="GO" id="GO:0006310">
    <property type="term" value="P:DNA recombination"/>
    <property type="evidence" value="ECO:0007669"/>
    <property type="project" value="UniProtKB-KW"/>
</dbReference>
<keyword evidence="20" id="KW-0862">Zinc</keyword>
<dbReference type="Proteomes" id="UP000694569">
    <property type="component" value="Unplaced"/>
</dbReference>
<dbReference type="GO" id="GO:0005634">
    <property type="term" value="C:nucleus"/>
    <property type="evidence" value="ECO:0007669"/>
    <property type="project" value="UniProtKB-SubCell"/>
</dbReference>
<keyword evidence="13" id="KW-0229">DNA integration</keyword>
<dbReference type="FunFam" id="3.30.420.10:FF:000032">
    <property type="entry name" value="Retrovirus-related Pol polyprotein from transposon 297-like Protein"/>
    <property type="match status" value="1"/>
</dbReference>
<dbReference type="Pfam" id="PF00385">
    <property type="entry name" value="Chromo"/>
    <property type="match status" value="1"/>
</dbReference>
<dbReference type="GO" id="GO:0006508">
    <property type="term" value="P:proteolysis"/>
    <property type="evidence" value="ECO:0007669"/>
    <property type="project" value="UniProtKB-KW"/>
</dbReference>
<dbReference type="Pfam" id="PF17919">
    <property type="entry name" value="RT_RNaseH_2"/>
    <property type="match status" value="1"/>
</dbReference>
<evidence type="ECO:0000256" key="8">
    <source>
        <dbReference type="ARBA" id="ARBA00022723"/>
    </source>
</evidence>
<evidence type="ECO:0000256" key="20">
    <source>
        <dbReference type="PROSITE-ProRule" id="PRU00047"/>
    </source>
</evidence>
<dbReference type="InterPro" id="IPR001878">
    <property type="entry name" value="Znf_CCHC"/>
</dbReference>
<sequence>MTERLSQDPESAEVHSAIRTLTEQVTAIAHSVQQLQVSHATLQAQIHTEGASATRTPEPPVLLPEKFTGDRRTYRSFVTSCQVMFSLKPRTFCNDHVKVQTVISLLSGEPQSWAHQLLRTQSPLLNTWETLLSALDAIYDDPFRQDTAQREIKALKQGRRPVEDYVIEFKQYALDTAWNEAALITQFRSGLSDQVKDELARIGVPPTLEMLMQVSISIDRRLRERRQERNLCFPIQPRRTTQTAPQDATRTLVPYAPRNTQEEPMQIGAIDRRLPPEEMARRRTNRLCLYCGQAGHMIRNCPEKTERGGKKTNTPSNPDPKPTALLTAPHLSIPIFLQLNEQRLPLTAMIDSGASGNFMDLSLATSLCVPIINKKHPVHVKLIDGSSLKSGLVTLETIPIQMYIGHDHLETVSFDLVSSPVFRIILGLPWLRIHDPLIRWEKETVLFLSPHCLQQCLRPHVKTINSILDLYMEKKQVILPPAYIEYQDVFNEKKAEDLPPHRVYDCPIDLLPGAAIPYGRIYPLSEPELKTLKEYIRENIQKGFIRSSTSPAGAGIFFVGKKDGGLRPCVDYRDLNAITIKNRYPLPLIPELMERLKTANIFTKLDLRGAYNLLRIRQGDEWKTAFNTRYGHYEYLVMPYGLCNAPATFQNFVNDVFRDLLDICVVVYLDDILIYSDTLQDHRRQMLEVFSRLRKNHLYAKKEKCIFETDRIAFLGYILSPGKIEMDPEKITAITSWPIPTSRKEVQRFIGFANFYRKFIRSFSKLVEPLTNLTRTKVPFKWSESASQAFHTLQKQFTTAPILRLPNPALPYYLEVDASDKATGAVLSQRHVTDQKLHPIAYFSKRLTPAECNYEIGDREMLAIKKALEEWRHLLEGTICPITVFTDHRNLEYLRTAKRVKPRQARWALFFSRFQLHITYRPGAKNGKADALSRLSNPEKSVPTEPESILSSGQFLATYSGTMTKIKQHTSPTDDPPTSDGLLLYKDRIVVPEEARLEVLALCHDSPQAGHGGIKKTQNLLRRHFYWPTMNKSAIQYVQACPVCNRSKKCSQKMTGLLQPLPIPDRPWKDLTVDFIVDLPPSQGCTTIMVVVDRLTKMAHFIPAKGLPTAKETAHLFHKEIFRLHGIPTSILSDRGSQFTSRFWKMFCLSLQIKVKLSSAYHPQTNGQTERLNQIVEQYLRCYTCHLQDDWIDLLPAAEFAYNSGTHQSLRESPFFLNYGYHPALLPDLPQRGDVPNVQERLERLREGHQRAQRLLQQAQDTYKTYADRKRRPSPTYSVGQKAWLSTKNLRLTCPTKKLGPTYIGPFPISAVVSPTAIRLQLPDNLRLHPVFHVSLLKPWTAPSAPSQLTVPLPPLQVEGDPEFEIHRILDSRYQRRQLQYLIHWKGYGPEDRSWEPAQNVHASRLLLRFHRSHPTKPGPLLSRRSRLVGGVVSCLTSIARPWRHGDRRRLPRWGRSGIGRSHTAGRDALSVRRSDSPAASILSLSASRVVRRRLRAAVGAVPRRARVGGSLGLLGVCGGAPSGSPAGA</sequence>
<evidence type="ECO:0000256" key="5">
    <source>
        <dbReference type="ARBA" id="ARBA00022679"/>
    </source>
</evidence>
<dbReference type="InterPro" id="IPR041588">
    <property type="entry name" value="Integrase_H2C2"/>
</dbReference>
<keyword evidence="16" id="KW-0238">DNA-binding</keyword>
<dbReference type="FunFam" id="3.10.20.370:FF:000003">
    <property type="entry name" value="Transposon Tf2-6 polyprotein"/>
    <property type="match status" value="1"/>
</dbReference>
<evidence type="ECO:0000256" key="19">
    <source>
        <dbReference type="ARBA" id="ARBA00039658"/>
    </source>
</evidence>
<keyword evidence="18" id="KW-0511">Multifunctional enzyme</keyword>
<dbReference type="Gene3D" id="1.10.340.70">
    <property type="match status" value="1"/>
</dbReference>
<evidence type="ECO:0000256" key="6">
    <source>
        <dbReference type="ARBA" id="ARBA00022695"/>
    </source>
</evidence>
<dbReference type="Ensembl" id="ENSLLET00000004988.1">
    <property type="protein sequence ID" value="ENSLLEP00000004775.1"/>
    <property type="gene ID" value="ENSLLEG00000003064.1"/>
</dbReference>
<dbReference type="CDD" id="cd00303">
    <property type="entry name" value="retropepsin_like"/>
    <property type="match status" value="1"/>
</dbReference>
<keyword evidence="20" id="KW-0863">Zinc-finger</keyword>
<dbReference type="InterPro" id="IPR012337">
    <property type="entry name" value="RNaseH-like_sf"/>
</dbReference>
<evidence type="ECO:0000256" key="13">
    <source>
        <dbReference type="ARBA" id="ARBA00022908"/>
    </source>
</evidence>
<dbReference type="CDD" id="cd09274">
    <property type="entry name" value="RNase_HI_RT_Ty3"/>
    <property type="match status" value="1"/>
</dbReference>
<dbReference type="FunFam" id="3.30.70.270:FF:000020">
    <property type="entry name" value="Transposon Tf2-6 polyprotein-like Protein"/>
    <property type="match status" value="1"/>
</dbReference>
<dbReference type="InterPro" id="IPR043502">
    <property type="entry name" value="DNA/RNA_pol_sf"/>
</dbReference>
<dbReference type="InterPro" id="IPR016197">
    <property type="entry name" value="Chromo-like_dom_sf"/>
</dbReference>
<dbReference type="InterPro" id="IPR023780">
    <property type="entry name" value="Chromo_domain"/>
</dbReference>
<dbReference type="EC" id="3.1.26.4" evidence="3"/>
<keyword evidence="9" id="KW-0064">Aspartyl protease</keyword>
<dbReference type="InterPro" id="IPR001584">
    <property type="entry name" value="Integrase_cat-core"/>
</dbReference>
<dbReference type="InterPro" id="IPR005162">
    <property type="entry name" value="Retrotrans_gag_dom"/>
</dbReference>
<evidence type="ECO:0000256" key="7">
    <source>
        <dbReference type="ARBA" id="ARBA00022722"/>
    </source>
</evidence>
<dbReference type="Gene3D" id="2.40.70.10">
    <property type="entry name" value="Acid Proteases"/>
    <property type="match status" value="1"/>
</dbReference>
<dbReference type="GO" id="GO:0008270">
    <property type="term" value="F:zinc ion binding"/>
    <property type="evidence" value="ECO:0007669"/>
    <property type="project" value="UniProtKB-KW"/>
</dbReference>
<dbReference type="SMART" id="SM00298">
    <property type="entry name" value="CHROMO"/>
    <property type="match status" value="1"/>
</dbReference>
<evidence type="ECO:0000256" key="21">
    <source>
        <dbReference type="SAM" id="Coils"/>
    </source>
</evidence>
<keyword evidence="7" id="KW-0540">Nuclease</keyword>
<keyword evidence="5" id="KW-0808">Transferase</keyword>
<keyword evidence="6" id="KW-0548">Nucleotidyltransferase</keyword>
<dbReference type="SUPFAM" id="SSF56672">
    <property type="entry name" value="DNA/RNA polymerases"/>
    <property type="match status" value="1"/>
</dbReference>
<evidence type="ECO:0000256" key="2">
    <source>
        <dbReference type="ARBA" id="ARBA00010879"/>
    </source>
</evidence>
<dbReference type="InterPro" id="IPR036397">
    <property type="entry name" value="RNaseH_sf"/>
</dbReference>
<keyword evidence="14" id="KW-0695">RNA-directed DNA polymerase</keyword>
<evidence type="ECO:0000256" key="18">
    <source>
        <dbReference type="ARBA" id="ARBA00023268"/>
    </source>
</evidence>
<evidence type="ECO:0000259" key="24">
    <source>
        <dbReference type="PROSITE" id="PS50158"/>
    </source>
</evidence>
<feature type="domain" description="Chromo" evidence="23">
    <location>
        <begin position="1364"/>
        <end position="1422"/>
    </location>
</feature>
<organism evidence="27 28">
    <name type="scientific">Leptobrachium leishanense</name>
    <name type="common">Leishan spiny toad</name>
    <dbReference type="NCBI Taxonomy" id="445787"/>
    <lineage>
        <taxon>Eukaryota</taxon>
        <taxon>Metazoa</taxon>
        <taxon>Chordata</taxon>
        <taxon>Craniata</taxon>
        <taxon>Vertebrata</taxon>
        <taxon>Euteleostomi</taxon>
        <taxon>Amphibia</taxon>
        <taxon>Batrachia</taxon>
        <taxon>Anura</taxon>
        <taxon>Pelobatoidea</taxon>
        <taxon>Megophryidae</taxon>
        <taxon>Leptobrachium</taxon>
    </lineage>
</organism>
<dbReference type="CDD" id="cd01647">
    <property type="entry name" value="RT_LTR"/>
    <property type="match status" value="1"/>
</dbReference>
<evidence type="ECO:0000256" key="22">
    <source>
        <dbReference type="SAM" id="MobiDB-lite"/>
    </source>
</evidence>
<dbReference type="Pfam" id="PF00078">
    <property type="entry name" value="RVT_1"/>
    <property type="match status" value="1"/>
</dbReference>
<keyword evidence="4" id="KW-0645">Protease</keyword>
<dbReference type="PANTHER" id="PTHR37984:SF5">
    <property type="entry name" value="PROTEIN NYNRIN-LIKE"/>
    <property type="match status" value="1"/>
</dbReference>
<dbReference type="SMART" id="SM00343">
    <property type="entry name" value="ZnF_C2HC"/>
    <property type="match status" value="1"/>
</dbReference>
<comment type="similarity">
    <text evidence="2">Belongs to the beta type-B retroviral polymerase family. HERV class-II K(HML-2) pol subfamily.</text>
</comment>
<dbReference type="Pfam" id="PF03732">
    <property type="entry name" value="Retrotrans_gag"/>
    <property type="match status" value="1"/>
</dbReference>
<dbReference type="Gene3D" id="4.10.60.10">
    <property type="entry name" value="Zinc finger, CCHC-type"/>
    <property type="match status" value="1"/>
</dbReference>
<dbReference type="PANTHER" id="PTHR37984">
    <property type="entry name" value="PROTEIN CBG26694"/>
    <property type="match status" value="1"/>
</dbReference>
<keyword evidence="11" id="KW-0378">Hydrolase</keyword>
<feature type="domain" description="Integrase catalytic" evidence="26">
    <location>
        <begin position="1063"/>
        <end position="1222"/>
    </location>
</feature>
<evidence type="ECO:0000313" key="27">
    <source>
        <dbReference type="Ensembl" id="ENSLLEP00000004775.1"/>
    </source>
</evidence>
<evidence type="ECO:0000256" key="17">
    <source>
        <dbReference type="ARBA" id="ARBA00023172"/>
    </source>
</evidence>
<keyword evidence="12" id="KW-0460">Magnesium</keyword>
<evidence type="ECO:0000256" key="1">
    <source>
        <dbReference type="ARBA" id="ARBA00004123"/>
    </source>
</evidence>
<proteinExistence type="inferred from homology"/>
<dbReference type="PROSITE" id="PS50158">
    <property type="entry name" value="ZF_CCHC"/>
    <property type="match status" value="1"/>
</dbReference>
<dbReference type="InterPro" id="IPR036875">
    <property type="entry name" value="Znf_CCHC_sf"/>
</dbReference>
<keyword evidence="17" id="KW-0233">DNA recombination</keyword>
<comment type="subcellular location">
    <subcellularLocation>
        <location evidence="1">Nucleus</location>
    </subcellularLocation>
</comment>
<keyword evidence="21" id="KW-0175">Coiled coil</keyword>
<feature type="domain" description="CCHC-type" evidence="24">
    <location>
        <begin position="288"/>
        <end position="303"/>
    </location>
</feature>
<evidence type="ECO:0000256" key="12">
    <source>
        <dbReference type="ARBA" id="ARBA00022842"/>
    </source>
</evidence>
<evidence type="ECO:0000256" key="9">
    <source>
        <dbReference type="ARBA" id="ARBA00022750"/>
    </source>
</evidence>
<dbReference type="InterPro" id="IPR050951">
    <property type="entry name" value="Retrovirus_Pol_polyprotein"/>
</dbReference>
<evidence type="ECO:0000256" key="10">
    <source>
        <dbReference type="ARBA" id="ARBA00022759"/>
    </source>
</evidence>
<dbReference type="Gene3D" id="3.30.420.10">
    <property type="entry name" value="Ribonuclease H-like superfamily/Ribonuclease H"/>
    <property type="match status" value="1"/>
</dbReference>
<feature type="domain" description="Reverse transcriptase" evidence="25">
    <location>
        <begin position="540"/>
        <end position="719"/>
    </location>
</feature>
<evidence type="ECO:0000256" key="16">
    <source>
        <dbReference type="ARBA" id="ARBA00023125"/>
    </source>
</evidence>
<keyword evidence="15" id="KW-0239">DNA-directed DNA polymerase</keyword>
<keyword evidence="28" id="KW-1185">Reference proteome</keyword>
<evidence type="ECO:0000256" key="4">
    <source>
        <dbReference type="ARBA" id="ARBA00022670"/>
    </source>
</evidence>
<dbReference type="Gene3D" id="3.10.10.10">
    <property type="entry name" value="HIV Type 1 Reverse Transcriptase, subunit A, domain 1"/>
    <property type="match status" value="1"/>
</dbReference>
<evidence type="ECO:0000256" key="3">
    <source>
        <dbReference type="ARBA" id="ARBA00012180"/>
    </source>
</evidence>
<dbReference type="InterPro" id="IPR000477">
    <property type="entry name" value="RT_dom"/>
</dbReference>
<dbReference type="Gene3D" id="3.30.70.270">
    <property type="match status" value="2"/>
</dbReference>
<evidence type="ECO:0000313" key="28">
    <source>
        <dbReference type="Proteomes" id="UP000694569"/>
    </source>
</evidence>
<dbReference type="InterPro" id="IPR056924">
    <property type="entry name" value="SH3_Tf2-1"/>
</dbReference>
<reference evidence="27" key="1">
    <citation type="submission" date="2025-08" db="UniProtKB">
        <authorList>
            <consortium name="Ensembl"/>
        </authorList>
    </citation>
    <scope>IDENTIFICATION</scope>
</reference>
<feature type="coiled-coil region" evidence="21">
    <location>
        <begin position="1242"/>
        <end position="1269"/>
    </location>
</feature>
<dbReference type="GO" id="GO:0015074">
    <property type="term" value="P:DNA integration"/>
    <property type="evidence" value="ECO:0007669"/>
    <property type="project" value="UniProtKB-KW"/>
</dbReference>
<dbReference type="SUPFAM" id="SSF53098">
    <property type="entry name" value="Ribonuclease H-like"/>
    <property type="match status" value="1"/>
</dbReference>
<dbReference type="Pfam" id="PF24626">
    <property type="entry name" value="SH3_Tf2-1"/>
    <property type="match status" value="1"/>
</dbReference>
<dbReference type="SUPFAM" id="SSF54160">
    <property type="entry name" value="Chromo domain-like"/>
    <property type="match status" value="1"/>
</dbReference>
<protein>
    <recommendedName>
        <fullName evidence="19">Gypsy retrotransposon integrase-like protein 1</fullName>
        <ecNumber evidence="3">3.1.26.4</ecNumber>
    </recommendedName>
</protein>
<dbReference type="Pfam" id="PF17921">
    <property type="entry name" value="Integrase_H2C2"/>
    <property type="match status" value="1"/>
</dbReference>
<dbReference type="InterPro" id="IPR000953">
    <property type="entry name" value="Chromo/chromo_shadow_dom"/>
</dbReference>
<evidence type="ECO:0000256" key="14">
    <source>
        <dbReference type="ARBA" id="ARBA00022918"/>
    </source>
</evidence>
<keyword evidence="8" id="KW-0479">Metal-binding</keyword>